<evidence type="ECO:0000313" key="8">
    <source>
        <dbReference type="EMBL" id="KAL2334929.1"/>
    </source>
</evidence>
<keyword evidence="5 6" id="KW-0349">Heme</keyword>
<dbReference type="PRINTS" id="PR00385">
    <property type="entry name" value="P450"/>
</dbReference>
<dbReference type="PROSITE" id="PS00086">
    <property type="entry name" value="CYTOCHROME_P450"/>
    <property type="match status" value="1"/>
</dbReference>
<comment type="cofactor">
    <cofactor evidence="5">
        <name>heme</name>
        <dbReference type="ChEBI" id="CHEBI:30413"/>
    </cofactor>
</comment>
<dbReference type="GO" id="GO:0004497">
    <property type="term" value="F:monooxygenase activity"/>
    <property type="evidence" value="ECO:0007669"/>
    <property type="project" value="UniProtKB-KW"/>
</dbReference>
<evidence type="ECO:0000256" key="2">
    <source>
        <dbReference type="ARBA" id="ARBA00022723"/>
    </source>
</evidence>
<dbReference type="InterPro" id="IPR017972">
    <property type="entry name" value="Cyt_P450_CS"/>
</dbReference>
<evidence type="ECO:0000256" key="6">
    <source>
        <dbReference type="RuleBase" id="RU000461"/>
    </source>
</evidence>
<organism evidence="8 9">
    <name type="scientific">Flemingia macrophylla</name>
    <dbReference type="NCBI Taxonomy" id="520843"/>
    <lineage>
        <taxon>Eukaryota</taxon>
        <taxon>Viridiplantae</taxon>
        <taxon>Streptophyta</taxon>
        <taxon>Embryophyta</taxon>
        <taxon>Tracheophyta</taxon>
        <taxon>Spermatophyta</taxon>
        <taxon>Magnoliopsida</taxon>
        <taxon>eudicotyledons</taxon>
        <taxon>Gunneridae</taxon>
        <taxon>Pentapetalae</taxon>
        <taxon>rosids</taxon>
        <taxon>fabids</taxon>
        <taxon>Fabales</taxon>
        <taxon>Fabaceae</taxon>
        <taxon>Papilionoideae</taxon>
        <taxon>50 kb inversion clade</taxon>
        <taxon>NPAAA clade</taxon>
        <taxon>indigoferoid/millettioid clade</taxon>
        <taxon>Phaseoleae</taxon>
        <taxon>Flemingia</taxon>
    </lineage>
</organism>
<evidence type="ECO:0000256" key="1">
    <source>
        <dbReference type="ARBA" id="ARBA00010617"/>
    </source>
</evidence>
<comment type="caution">
    <text evidence="8">The sequence shown here is derived from an EMBL/GenBank/DDBJ whole genome shotgun (WGS) entry which is preliminary data.</text>
</comment>
<evidence type="ECO:0008006" key="10">
    <source>
        <dbReference type="Google" id="ProtNLM"/>
    </source>
</evidence>
<dbReference type="PRINTS" id="PR00463">
    <property type="entry name" value="EP450I"/>
</dbReference>
<protein>
    <recommendedName>
        <fullName evidence="10">Cytochrome P450</fullName>
    </recommendedName>
</protein>
<keyword evidence="9" id="KW-1185">Reference proteome</keyword>
<gene>
    <name evidence="8" type="ORF">Fmac_016142</name>
</gene>
<name>A0ABD1MGJ8_9FABA</name>
<reference evidence="8 9" key="1">
    <citation type="submission" date="2024-08" db="EMBL/GenBank/DDBJ databases">
        <title>Insights into the chromosomal genome structure of Flemingia macrophylla.</title>
        <authorList>
            <person name="Ding Y."/>
            <person name="Zhao Y."/>
            <person name="Bi W."/>
            <person name="Wu M."/>
            <person name="Zhao G."/>
            <person name="Gong Y."/>
            <person name="Li W."/>
            <person name="Zhang P."/>
        </authorList>
    </citation>
    <scope>NUCLEOTIDE SEQUENCE [LARGE SCALE GENOMIC DNA]</scope>
    <source>
        <strain evidence="8">DYQJB</strain>
        <tissue evidence="8">Leaf</tissue>
    </source>
</reference>
<dbReference type="PANTHER" id="PTHR47950">
    <property type="entry name" value="CYTOCHROME P450, FAMILY 76, SUBFAMILY C, POLYPEPTIDE 5-RELATED"/>
    <property type="match status" value="1"/>
</dbReference>
<keyword evidence="3 6" id="KW-0560">Oxidoreductase</keyword>
<dbReference type="GO" id="GO:0046872">
    <property type="term" value="F:metal ion binding"/>
    <property type="evidence" value="ECO:0007669"/>
    <property type="project" value="UniProtKB-KW"/>
</dbReference>
<dbReference type="PANTHER" id="PTHR47950:SF16">
    <property type="entry name" value="CYTOCHROME P450 FAMILY PROTEIN"/>
    <property type="match status" value="1"/>
</dbReference>
<dbReference type="InterPro" id="IPR001128">
    <property type="entry name" value="Cyt_P450"/>
</dbReference>
<keyword evidence="6" id="KW-0503">Monooxygenase</keyword>
<dbReference type="Gene3D" id="1.10.630.10">
    <property type="entry name" value="Cytochrome P450"/>
    <property type="match status" value="1"/>
</dbReference>
<dbReference type="Pfam" id="PF00067">
    <property type="entry name" value="p450"/>
    <property type="match status" value="1"/>
</dbReference>
<accession>A0ABD1MGJ8</accession>
<keyword evidence="2 5" id="KW-0479">Metal-binding</keyword>
<dbReference type="EMBL" id="JBGMDY010000005">
    <property type="protein sequence ID" value="KAL2334929.1"/>
    <property type="molecule type" value="Genomic_DNA"/>
</dbReference>
<evidence type="ECO:0000313" key="9">
    <source>
        <dbReference type="Proteomes" id="UP001603857"/>
    </source>
</evidence>
<dbReference type="CDD" id="cd11073">
    <property type="entry name" value="CYP76-like"/>
    <property type="match status" value="1"/>
</dbReference>
<keyword evidence="4 5" id="KW-0408">Iron</keyword>
<keyword evidence="7" id="KW-0732">Signal</keyword>
<evidence type="ECO:0000256" key="7">
    <source>
        <dbReference type="SAM" id="SignalP"/>
    </source>
</evidence>
<feature type="binding site" description="axial binding residue" evidence="5">
    <location>
        <position position="436"/>
    </location>
    <ligand>
        <name>heme</name>
        <dbReference type="ChEBI" id="CHEBI:30413"/>
    </ligand>
    <ligandPart>
        <name>Fe</name>
        <dbReference type="ChEBI" id="CHEBI:18248"/>
    </ligandPart>
</feature>
<evidence type="ECO:0000256" key="4">
    <source>
        <dbReference type="ARBA" id="ARBA00023004"/>
    </source>
</evidence>
<evidence type="ECO:0000256" key="3">
    <source>
        <dbReference type="ARBA" id="ARBA00023002"/>
    </source>
</evidence>
<dbReference type="InterPro" id="IPR036396">
    <property type="entry name" value="Cyt_P450_sf"/>
</dbReference>
<proteinExistence type="inferred from homology"/>
<comment type="similarity">
    <text evidence="1 6">Belongs to the cytochrome P450 family.</text>
</comment>
<feature type="chain" id="PRO_5044785108" description="Cytochrome P450" evidence="7">
    <location>
        <begin position="24"/>
        <end position="485"/>
    </location>
</feature>
<dbReference type="InterPro" id="IPR002401">
    <property type="entry name" value="Cyt_P450_E_grp-I"/>
</dbReference>
<dbReference type="Proteomes" id="UP001603857">
    <property type="component" value="Unassembled WGS sequence"/>
</dbReference>
<dbReference type="SUPFAM" id="SSF48264">
    <property type="entry name" value="Cytochrome P450"/>
    <property type="match status" value="1"/>
</dbReference>
<dbReference type="AlphaFoldDB" id="A0ABD1MGJ8"/>
<dbReference type="FunFam" id="1.10.630.10:FF:000007">
    <property type="entry name" value="Cytochrome P450 76C4"/>
    <property type="match status" value="1"/>
</dbReference>
<sequence>MDIAVSTVLLLIMLACTLMHVKSKKWGCNPPPGPSLLTIIINSIELYKKPYETIEKLTKVYGPIMRFKIGQTTTIIISSTNTAKEILQTHDTSFSDRTKFDVSTSYNHNQHSLIFLPVSPLWQKLRKICHENLFSTKTLDASQDLRRKKLHKLLGDIRQSSLNEEIVDIKRAAFMACINFLSSTFFSHDFVNSVGDDGEYKHVVRTILETVFTPNLVDYFPTLRMFDPQGLRRQTTNFIGKLFDVLEPLIEERMKMRRENHYVTNNDMLDILLEISERSKDKMHKQQIKHLFLDLLVAGTDTTAHGLERTMSEVMHNPEVMSRVKKELAETIGVGKYVEESDIERLPYLRAVIKEGLRMHPPAPLVPRRAKRDVEVCGYMIPQGAQVLINEWSISRNPEVWENAHVFSPERFLDSDIDVKGRHFMLTPFGSGRRICPGSPLVIRMMHAMLGSLINCFHWKLENNMDPKDMDLDQSLKAIPILALA</sequence>
<feature type="signal peptide" evidence="7">
    <location>
        <begin position="1"/>
        <end position="23"/>
    </location>
</feature>
<evidence type="ECO:0000256" key="5">
    <source>
        <dbReference type="PIRSR" id="PIRSR602401-1"/>
    </source>
</evidence>